<gene>
    <name evidence="1" type="ORF">N7548_08495</name>
</gene>
<reference evidence="1" key="1">
    <citation type="submission" date="2022-09" db="EMBL/GenBank/DDBJ databases">
        <title>Novel Mycoplasma species identified in domestic and wild animals.</title>
        <authorList>
            <person name="Volokhov D.V."/>
            <person name="Furtak V.A."/>
            <person name="Zagorodnyaya T.A."/>
        </authorList>
    </citation>
    <scope>NUCLEOTIDE SEQUENCE</scope>
    <source>
        <strain evidence="1">Oakley</strain>
    </source>
</reference>
<comment type="caution">
    <text evidence="1">The sequence shown here is derived from an EMBL/GenBank/DDBJ whole genome shotgun (WGS) entry which is preliminary data.</text>
</comment>
<protein>
    <recommendedName>
        <fullName evidence="3">Nitrogen regulatory protein P-II</fullName>
    </recommendedName>
</protein>
<sequence>MQALFIVLNDLSYLEQILSKFLDLQVRGATIIDSQGMASAMMNSEGLNMLLTGPFQRTLDNDQKGSKTIFSVIPEPDKVEEVVSEVRKIVEKSKKQVIGFMFTVPVSGIYPMKPKFIEK</sequence>
<dbReference type="EMBL" id="JAOVQM010000012">
    <property type="protein sequence ID" value="MCV2232857.1"/>
    <property type="molecule type" value="Genomic_DNA"/>
</dbReference>
<evidence type="ECO:0000313" key="2">
    <source>
        <dbReference type="Proteomes" id="UP001177160"/>
    </source>
</evidence>
<name>A0ABT2Y7Y0_9MOLU</name>
<keyword evidence="2" id="KW-1185">Reference proteome</keyword>
<dbReference type="Gene3D" id="3.30.70.120">
    <property type="match status" value="1"/>
</dbReference>
<dbReference type="Pfam" id="PF00543">
    <property type="entry name" value="P-II"/>
    <property type="match status" value="1"/>
</dbReference>
<organism evidence="1 2">
    <name type="scientific">Paracholeplasma manati</name>
    <dbReference type="NCBI Taxonomy" id="591373"/>
    <lineage>
        <taxon>Bacteria</taxon>
        <taxon>Bacillati</taxon>
        <taxon>Mycoplasmatota</taxon>
        <taxon>Mollicutes</taxon>
        <taxon>Acholeplasmatales</taxon>
        <taxon>Acholeplasmataceae</taxon>
        <taxon>Paracholeplasma</taxon>
    </lineage>
</organism>
<dbReference type="RefSeq" id="WP_263609046.1">
    <property type="nucleotide sequence ID" value="NZ_JAOVQM010000012.1"/>
</dbReference>
<dbReference type="Proteomes" id="UP001177160">
    <property type="component" value="Unassembled WGS sequence"/>
</dbReference>
<dbReference type="InterPro" id="IPR002187">
    <property type="entry name" value="N-reg_PII"/>
</dbReference>
<evidence type="ECO:0008006" key="3">
    <source>
        <dbReference type="Google" id="ProtNLM"/>
    </source>
</evidence>
<dbReference type="InterPro" id="IPR015867">
    <property type="entry name" value="N-reg_PII/ATP_PRibTrfase_C"/>
</dbReference>
<proteinExistence type="predicted"/>
<evidence type="ECO:0000313" key="1">
    <source>
        <dbReference type="EMBL" id="MCV2232857.1"/>
    </source>
</evidence>
<accession>A0ABT2Y7Y0</accession>